<reference evidence="1" key="1">
    <citation type="journal article" date="2020" name="New Phytol.">
        <title>Comparative genomics reveals dynamic genome evolution in host specialist ectomycorrhizal fungi.</title>
        <authorList>
            <person name="Lofgren L.A."/>
            <person name="Nguyen N.H."/>
            <person name="Vilgalys R."/>
            <person name="Ruytinx J."/>
            <person name="Liao H.L."/>
            <person name="Branco S."/>
            <person name="Kuo A."/>
            <person name="LaButti K."/>
            <person name="Lipzen A."/>
            <person name="Andreopoulos W."/>
            <person name="Pangilinan J."/>
            <person name="Riley R."/>
            <person name="Hundley H."/>
            <person name="Na H."/>
            <person name="Barry K."/>
            <person name="Grigoriev I.V."/>
            <person name="Stajich J.E."/>
            <person name="Kennedy P.G."/>
        </authorList>
    </citation>
    <scope>NUCLEOTIDE SEQUENCE</scope>
    <source>
        <strain evidence="1">S12</strain>
    </source>
</reference>
<name>A0A9P7DAN8_9AGAM</name>
<dbReference type="InterPro" id="IPR008949">
    <property type="entry name" value="Isoprenoid_synthase_dom_sf"/>
</dbReference>
<dbReference type="GeneID" id="64598374"/>
<dbReference type="Proteomes" id="UP000719766">
    <property type="component" value="Unassembled WGS sequence"/>
</dbReference>
<evidence type="ECO:0000313" key="1">
    <source>
        <dbReference type="EMBL" id="KAG1784831.1"/>
    </source>
</evidence>
<evidence type="ECO:0000313" key="2">
    <source>
        <dbReference type="Proteomes" id="UP000719766"/>
    </source>
</evidence>
<keyword evidence="2" id="KW-1185">Reference proteome</keyword>
<dbReference type="Pfam" id="PF19086">
    <property type="entry name" value="Terpene_syn_C_2"/>
    <property type="match status" value="1"/>
</dbReference>
<organism evidence="1 2">
    <name type="scientific">Suillus plorans</name>
    <dbReference type="NCBI Taxonomy" id="116603"/>
    <lineage>
        <taxon>Eukaryota</taxon>
        <taxon>Fungi</taxon>
        <taxon>Dikarya</taxon>
        <taxon>Basidiomycota</taxon>
        <taxon>Agaricomycotina</taxon>
        <taxon>Agaricomycetes</taxon>
        <taxon>Agaricomycetidae</taxon>
        <taxon>Boletales</taxon>
        <taxon>Suillineae</taxon>
        <taxon>Suillaceae</taxon>
        <taxon>Suillus</taxon>
    </lineage>
</organism>
<dbReference type="RefSeq" id="XP_041152316.1">
    <property type="nucleotide sequence ID" value="XM_041304610.1"/>
</dbReference>
<proteinExistence type="predicted"/>
<dbReference type="OrthoDB" id="2686034at2759"/>
<gene>
    <name evidence="1" type="ORF">HD556DRAFT_1425573</name>
</gene>
<comment type="caution">
    <text evidence="1">The sequence shown here is derived from an EMBL/GenBank/DDBJ whole genome shotgun (WGS) entry which is preliminary data.</text>
</comment>
<dbReference type="SUPFAM" id="SSF48576">
    <property type="entry name" value="Terpenoid synthases"/>
    <property type="match status" value="1"/>
</dbReference>
<dbReference type="EMBL" id="JABBWE010000127">
    <property type="protein sequence ID" value="KAG1784831.1"/>
    <property type="molecule type" value="Genomic_DNA"/>
</dbReference>
<sequence length="90" mass="10266">MSHPVMTAVEDPANDFITWSNDVFSYNVEQSRHDTHNLIVVLMREQDLNLQGALDYSCLLCESAIQRFEHNRAILASRGRELDKQAGFVS</sequence>
<protein>
    <submittedName>
        <fullName evidence="1">Uncharacterized protein</fullName>
    </submittedName>
</protein>
<dbReference type="AlphaFoldDB" id="A0A9P7DAN8"/>
<accession>A0A9P7DAN8</accession>
<dbReference type="Gene3D" id="1.10.600.10">
    <property type="entry name" value="Farnesyl Diphosphate Synthase"/>
    <property type="match status" value="1"/>
</dbReference>